<protein>
    <submittedName>
        <fullName evidence="5">Transcriptional regulator, AraC family</fullName>
    </submittedName>
</protein>
<evidence type="ECO:0000313" key="6">
    <source>
        <dbReference type="Proteomes" id="UP000198924"/>
    </source>
</evidence>
<dbReference type="Pfam" id="PF12833">
    <property type="entry name" value="HTH_18"/>
    <property type="match status" value="1"/>
</dbReference>
<dbReference type="GO" id="GO:0005829">
    <property type="term" value="C:cytosol"/>
    <property type="evidence" value="ECO:0007669"/>
    <property type="project" value="TreeGrafter"/>
</dbReference>
<keyword evidence="1" id="KW-0805">Transcription regulation</keyword>
<dbReference type="InterPro" id="IPR032687">
    <property type="entry name" value="AraC-type_N"/>
</dbReference>
<evidence type="ECO:0000256" key="2">
    <source>
        <dbReference type="ARBA" id="ARBA00023125"/>
    </source>
</evidence>
<name>A0A1I3Z484_9GAMM</name>
<dbReference type="InterPro" id="IPR018060">
    <property type="entry name" value="HTH_AraC"/>
</dbReference>
<dbReference type="STRING" id="45496.SAMN04488079_109107"/>
<dbReference type="OrthoDB" id="5582699at2"/>
<reference evidence="6" key="1">
    <citation type="submission" date="2016-10" db="EMBL/GenBank/DDBJ databases">
        <authorList>
            <person name="Varghese N."/>
            <person name="Submissions S."/>
        </authorList>
    </citation>
    <scope>NUCLEOTIDE SEQUENCE [LARGE SCALE GENOMIC DNA]</scope>
    <source>
        <strain evidence="6">DSM 11578</strain>
    </source>
</reference>
<evidence type="ECO:0000259" key="4">
    <source>
        <dbReference type="PROSITE" id="PS01124"/>
    </source>
</evidence>
<gene>
    <name evidence="5" type="ORF">SAMN04488079_109107</name>
</gene>
<evidence type="ECO:0000256" key="1">
    <source>
        <dbReference type="ARBA" id="ARBA00023015"/>
    </source>
</evidence>
<keyword evidence="3" id="KW-0804">Transcription</keyword>
<dbReference type="Pfam" id="PF12625">
    <property type="entry name" value="Arabinose_bd"/>
    <property type="match status" value="1"/>
</dbReference>
<dbReference type="RefSeq" id="WP_091713834.1">
    <property type="nucleotide sequence ID" value="NZ_FOSH01000009.1"/>
</dbReference>
<evidence type="ECO:0000313" key="5">
    <source>
        <dbReference type="EMBL" id="SFK38316.1"/>
    </source>
</evidence>
<accession>A0A1I3Z484</accession>
<dbReference type="GO" id="GO:0003700">
    <property type="term" value="F:DNA-binding transcription factor activity"/>
    <property type="evidence" value="ECO:0007669"/>
    <property type="project" value="InterPro"/>
</dbReference>
<dbReference type="PANTHER" id="PTHR47894">
    <property type="entry name" value="HTH-TYPE TRANSCRIPTIONAL REGULATOR GADX"/>
    <property type="match status" value="1"/>
</dbReference>
<dbReference type="SMART" id="SM00342">
    <property type="entry name" value="HTH_ARAC"/>
    <property type="match status" value="1"/>
</dbReference>
<dbReference type="PROSITE" id="PS01124">
    <property type="entry name" value="HTH_ARAC_FAMILY_2"/>
    <property type="match status" value="1"/>
</dbReference>
<keyword evidence="6" id="KW-1185">Reference proteome</keyword>
<sequence length="342" mass="40197">MAKLVKTLGYETDTPCLVPHYQPAVLVELTLSRDVSDYHLLKGTRLKLDDFESADKRISPDQYLSLIRNCQKLTEADDISFLYGQRLLPGFYGAVSQALQQVTNLRQAIDILCDYHVILSPLYTPRYYENGEELFLYWTDSTGSHEQHAFIIESTMSAFVSMVSWLSGEKMPWQYEFSYDEPEYIEQYWVNFGQNISFKQQMNRLRLPKQFPDKPWPNAFKLGIHGALKESDKQLAEEYSQYSFLDQLYEYIQLHINEPLNLDKVSFAFGVSPASMKRKLKKHHTSFQQQLDLVRKHTAIYLYEVQQMNSQQIAEYLCFNDMNNFRRAFKRWTGISPYHLFA</sequence>
<dbReference type="GO" id="GO:0000976">
    <property type="term" value="F:transcription cis-regulatory region binding"/>
    <property type="evidence" value="ECO:0007669"/>
    <property type="project" value="TreeGrafter"/>
</dbReference>
<dbReference type="SUPFAM" id="SSF46689">
    <property type="entry name" value="Homeodomain-like"/>
    <property type="match status" value="1"/>
</dbReference>
<dbReference type="AlphaFoldDB" id="A0A1I3Z484"/>
<dbReference type="PANTHER" id="PTHR47894:SF1">
    <property type="entry name" value="HTH-TYPE TRANSCRIPTIONAL REGULATOR VQSM"/>
    <property type="match status" value="1"/>
</dbReference>
<evidence type="ECO:0000256" key="3">
    <source>
        <dbReference type="ARBA" id="ARBA00023163"/>
    </source>
</evidence>
<dbReference type="Gene3D" id="1.10.10.60">
    <property type="entry name" value="Homeodomain-like"/>
    <property type="match status" value="1"/>
</dbReference>
<dbReference type="EMBL" id="FOSH01000009">
    <property type="protein sequence ID" value="SFK38316.1"/>
    <property type="molecule type" value="Genomic_DNA"/>
</dbReference>
<dbReference type="InterPro" id="IPR009057">
    <property type="entry name" value="Homeodomain-like_sf"/>
</dbReference>
<dbReference type="Proteomes" id="UP000198924">
    <property type="component" value="Unassembled WGS sequence"/>
</dbReference>
<feature type="domain" description="HTH araC/xylS-type" evidence="4">
    <location>
        <begin position="246"/>
        <end position="342"/>
    </location>
</feature>
<organism evidence="5 6">
    <name type="scientific">Methylophaga sulfidovorans</name>
    <dbReference type="NCBI Taxonomy" id="45496"/>
    <lineage>
        <taxon>Bacteria</taxon>
        <taxon>Pseudomonadati</taxon>
        <taxon>Pseudomonadota</taxon>
        <taxon>Gammaproteobacteria</taxon>
        <taxon>Thiotrichales</taxon>
        <taxon>Piscirickettsiaceae</taxon>
        <taxon>Methylophaga</taxon>
    </lineage>
</organism>
<proteinExistence type="predicted"/>
<keyword evidence="2" id="KW-0238">DNA-binding</keyword>